<proteinExistence type="inferred from homology"/>
<dbReference type="STRING" id="474950.SAMN05421771_0669"/>
<dbReference type="CDD" id="cd13831">
    <property type="entry name" value="HU"/>
    <property type="match status" value="1"/>
</dbReference>
<dbReference type="Pfam" id="PF00216">
    <property type="entry name" value="Bac_DNA_binding"/>
    <property type="match status" value="1"/>
</dbReference>
<dbReference type="PANTHER" id="PTHR33175">
    <property type="entry name" value="DNA-BINDING PROTEIN HU"/>
    <property type="match status" value="1"/>
</dbReference>
<evidence type="ECO:0000256" key="9">
    <source>
        <dbReference type="ARBA" id="ARBA00033227"/>
    </source>
</evidence>
<keyword evidence="5" id="KW-0235">DNA replication</keyword>
<sequence>MAKGMTKTALVRALAEKMELTNKQTSGFLELLAETAVKETKKNGEFTIPGIGKLVKAERKARLGRNPQTGETIKIKAKTVVKFRVAKVAKDTIAPPKK</sequence>
<protein>
    <recommendedName>
        <fullName evidence="4">Viral histone-like protein</fullName>
    </recommendedName>
    <alternativeName>
        <fullName evidence="9">DNA-binding protein pA104R</fullName>
    </alternativeName>
    <alternativeName>
        <fullName evidence="8">pA104R</fullName>
    </alternativeName>
</protein>
<keyword evidence="13" id="KW-1185">Reference proteome</keyword>
<keyword evidence="7 12" id="KW-0238">DNA-binding</keyword>
<dbReference type="GO" id="GO:0030527">
    <property type="term" value="F:structural constituent of chromatin"/>
    <property type="evidence" value="ECO:0007669"/>
    <property type="project" value="InterPro"/>
</dbReference>
<gene>
    <name evidence="12" type="ORF">SAMN05421771_0669</name>
</gene>
<dbReference type="InterPro" id="IPR010992">
    <property type="entry name" value="IHF-like_DNA-bd_dom_sf"/>
</dbReference>
<keyword evidence="6" id="KW-0426">Late protein</keyword>
<accession>A0A1I6LFQ1</accession>
<dbReference type="GO" id="GO:0005829">
    <property type="term" value="C:cytosol"/>
    <property type="evidence" value="ECO:0007669"/>
    <property type="project" value="TreeGrafter"/>
</dbReference>
<evidence type="ECO:0000256" key="2">
    <source>
        <dbReference type="ARBA" id="ARBA00010529"/>
    </source>
</evidence>
<comment type="subcellular location">
    <subcellularLocation>
        <location evidence="1">Virion</location>
    </subcellularLocation>
</comment>
<dbReference type="PANTHER" id="PTHR33175:SF13">
    <property type="entry name" value="HISTONE-LIKE PROTEIN"/>
    <property type="match status" value="1"/>
</dbReference>
<evidence type="ECO:0000256" key="11">
    <source>
        <dbReference type="RuleBase" id="RU003939"/>
    </source>
</evidence>
<comment type="function">
    <text evidence="10">DNA-binding protein that plays a critical role in nucleoid compaction, genome replication and DNA replication and transcription. Binds to both ssDNA and dsDNA with a binding site covering about 15 nucleotides. Displays DNA-supercoiling activity only when associated with the viral DNA topoisomerase 2.</text>
</comment>
<reference evidence="12 13" key="1">
    <citation type="submission" date="2016-10" db="EMBL/GenBank/DDBJ databases">
        <authorList>
            <person name="de Groot N.N."/>
        </authorList>
    </citation>
    <scope>NUCLEOTIDE SEQUENCE [LARGE SCALE GENOMIC DNA]</scope>
    <source>
        <strain evidence="12 13">DSM 21001</strain>
    </source>
</reference>
<evidence type="ECO:0000256" key="10">
    <source>
        <dbReference type="ARBA" id="ARBA00046140"/>
    </source>
</evidence>
<dbReference type="PRINTS" id="PR01727">
    <property type="entry name" value="DNABINDINGHU"/>
</dbReference>
<comment type="subunit">
    <text evidence="3">Homodimer.</text>
</comment>
<dbReference type="InterPro" id="IPR000119">
    <property type="entry name" value="Hist_DNA-bd"/>
</dbReference>
<dbReference type="GO" id="GO:0006260">
    <property type="term" value="P:DNA replication"/>
    <property type="evidence" value="ECO:0007669"/>
    <property type="project" value="UniProtKB-KW"/>
</dbReference>
<evidence type="ECO:0000256" key="1">
    <source>
        <dbReference type="ARBA" id="ARBA00004328"/>
    </source>
</evidence>
<dbReference type="SMART" id="SM00411">
    <property type="entry name" value="BHL"/>
    <property type="match status" value="1"/>
</dbReference>
<evidence type="ECO:0000256" key="5">
    <source>
        <dbReference type="ARBA" id="ARBA00022705"/>
    </source>
</evidence>
<evidence type="ECO:0000256" key="3">
    <source>
        <dbReference type="ARBA" id="ARBA00011738"/>
    </source>
</evidence>
<dbReference type="AlphaFoldDB" id="A0A1I6LFQ1"/>
<dbReference type="SUPFAM" id="SSF47729">
    <property type="entry name" value="IHF-like DNA-binding proteins"/>
    <property type="match status" value="1"/>
</dbReference>
<evidence type="ECO:0000313" key="12">
    <source>
        <dbReference type="EMBL" id="SFS02315.1"/>
    </source>
</evidence>
<evidence type="ECO:0000256" key="8">
    <source>
        <dbReference type="ARBA" id="ARBA00033120"/>
    </source>
</evidence>
<dbReference type="Gene3D" id="4.10.520.10">
    <property type="entry name" value="IHF-like DNA-binding proteins"/>
    <property type="match status" value="1"/>
</dbReference>
<name>A0A1I6LFQ1_9BACT</name>
<evidence type="ECO:0000256" key="6">
    <source>
        <dbReference type="ARBA" id="ARBA00022921"/>
    </source>
</evidence>
<organism evidence="12 13">
    <name type="scientific">Granulicella pectinivorans</name>
    <dbReference type="NCBI Taxonomy" id="474950"/>
    <lineage>
        <taxon>Bacteria</taxon>
        <taxon>Pseudomonadati</taxon>
        <taxon>Acidobacteriota</taxon>
        <taxon>Terriglobia</taxon>
        <taxon>Terriglobales</taxon>
        <taxon>Acidobacteriaceae</taxon>
        <taxon>Granulicella</taxon>
    </lineage>
</organism>
<evidence type="ECO:0000313" key="13">
    <source>
        <dbReference type="Proteomes" id="UP000199024"/>
    </source>
</evidence>
<dbReference type="EMBL" id="FOZL01000001">
    <property type="protein sequence ID" value="SFS02315.1"/>
    <property type="molecule type" value="Genomic_DNA"/>
</dbReference>
<dbReference type="OrthoDB" id="9799835at2"/>
<evidence type="ECO:0000256" key="7">
    <source>
        <dbReference type="ARBA" id="ARBA00023125"/>
    </source>
</evidence>
<dbReference type="Proteomes" id="UP000199024">
    <property type="component" value="Unassembled WGS sequence"/>
</dbReference>
<dbReference type="GO" id="GO:0003677">
    <property type="term" value="F:DNA binding"/>
    <property type="evidence" value="ECO:0007669"/>
    <property type="project" value="UniProtKB-KW"/>
</dbReference>
<evidence type="ECO:0000256" key="4">
    <source>
        <dbReference type="ARBA" id="ARBA00016145"/>
    </source>
</evidence>
<dbReference type="RefSeq" id="WP_089836598.1">
    <property type="nucleotide sequence ID" value="NZ_FOZL01000001.1"/>
</dbReference>
<comment type="similarity">
    <text evidence="2 11">Belongs to the bacterial histone-like protein family.</text>
</comment>